<evidence type="ECO:0000259" key="3">
    <source>
        <dbReference type="PROSITE" id="PS50011"/>
    </source>
</evidence>
<feature type="transmembrane region" description="Helical" evidence="2">
    <location>
        <begin position="627"/>
        <end position="651"/>
    </location>
</feature>
<reference evidence="5" key="1">
    <citation type="submission" date="2013-08" db="EMBL/GenBank/DDBJ databases">
        <title>Intrasporangium oryzae NRRL B-24470.</title>
        <authorList>
            <person name="Liu H."/>
            <person name="Wang G."/>
        </authorList>
    </citation>
    <scope>NUCLEOTIDE SEQUENCE [LARGE SCALE GENOMIC DNA]</scope>
    <source>
        <strain evidence="5">Q5-1</strain>
    </source>
</reference>
<dbReference type="Pfam" id="PF03109">
    <property type="entry name" value="ABC1"/>
    <property type="match status" value="1"/>
</dbReference>
<dbReference type="PANTHER" id="PTHR10566:SF113">
    <property type="entry name" value="PROTEIN ACTIVITY OF BC1 COMPLEX KINASE 7, CHLOROPLASTIC"/>
    <property type="match status" value="1"/>
</dbReference>
<dbReference type="PROSITE" id="PS50011">
    <property type="entry name" value="PROTEIN_KINASE_DOM"/>
    <property type="match status" value="1"/>
</dbReference>
<dbReference type="InterPro" id="IPR011009">
    <property type="entry name" value="Kinase-like_dom_sf"/>
</dbReference>
<comment type="caution">
    <text evidence="4">The sequence shown here is derived from an EMBL/GenBank/DDBJ whole genome shotgun (WGS) entry which is preliminary data.</text>
</comment>
<evidence type="ECO:0000313" key="4">
    <source>
        <dbReference type="EMBL" id="EWT05543.1"/>
    </source>
</evidence>
<evidence type="ECO:0000256" key="2">
    <source>
        <dbReference type="SAM" id="Phobius"/>
    </source>
</evidence>
<dbReference type="InterPro" id="IPR000719">
    <property type="entry name" value="Prot_kinase_dom"/>
</dbReference>
<feature type="transmembrane region" description="Helical" evidence="2">
    <location>
        <begin position="72"/>
        <end position="96"/>
    </location>
</feature>
<dbReference type="AlphaFoldDB" id="W9GL65"/>
<sequence>MDVLAYLVATIVNVALVSFVVRRLLGVPVGWPRTIVLSLIIQAASAGLLSWVGQTLGLDTTITSPNLGQTFAILTLVLAWLIAVQVAILAILEVFVPTGTVPGPLAFVRSLPSRRRRAARYTAIVRIAARHGLGAYLRPTGSGTDQPASKVARSLRLALTDGGVTFVKLGQMLSSRADPLPEAYIAELSTLQDRVPPQGWSDVERVLERELGRPVDEVFSQLDHEPMAAASAGQVHRGVLRSGSEVVVKVQRVGARRQVTADLDIILRLGAWLQRTTGWGRRLGTRSLAEGFASSLDEELDYRVELTNMRAVGAGLAPGGRLRVPTAHERWCTGRVLVMDCMPGRPVSEADTVLERFSSDERRAMAQDLLGAVLHQIVVTGVFHADLHPGNIFVADDGTLGLLDFGAVGRLDQGARTSIGLLLAAVDRQDAIAAADALLDLLDRTSRVDDRRLERDLGQLMLRHTAGPDAAGSAAMFVELFRLVLRHGLAVPPQVAGAFRALGALEGSLRLISPDLDVVAAARAHGRGFVNASLTPSEVRSSLESQLATVLPMLQRLPRRVSKISEDLEAGRFTLGVRAFADPSDRAFLTGVVHQLVMTALAAAATLGGIILIAADSGPLMTGQVRLYAFLGFTMVFFGFILGSRVLALVFHQHRETARSD</sequence>
<dbReference type="EMBL" id="AWQS01000105">
    <property type="protein sequence ID" value="EWT05543.1"/>
    <property type="molecule type" value="Genomic_DNA"/>
</dbReference>
<dbReference type="SUPFAM" id="SSF56112">
    <property type="entry name" value="Protein kinase-like (PK-like)"/>
    <property type="match status" value="1"/>
</dbReference>
<name>W9GL65_9MICO</name>
<dbReference type="PATRIC" id="fig|584657.3.peg.2575"/>
<gene>
    <name evidence="4" type="ORF">N864_04100</name>
</gene>
<keyword evidence="2" id="KW-0472">Membrane</keyword>
<protein>
    <submittedName>
        <fullName evidence="4">ABC transporter</fullName>
    </submittedName>
</protein>
<dbReference type="CDD" id="cd05121">
    <property type="entry name" value="ABC1_ADCK3-like"/>
    <property type="match status" value="1"/>
</dbReference>
<keyword evidence="2" id="KW-1133">Transmembrane helix</keyword>
<feature type="transmembrane region" description="Helical" evidence="2">
    <location>
        <begin position="34"/>
        <end position="52"/>
    </location>
</feature>
<comment type="similarity">
    <text evidence="1">Belongs to the protein kinase superfamily. ADCK protein kinase family.</text>
</comment>
<feature type="domain" description="Protein kinase" evidence="3">
    <location>
        <begin position="221"/>
        <end position="554"/>
    </location>
</feature>
<dbReference type="OrthoDB" id="9795390at2"/>
<evidence type="ECO:0000313" key="5">
    <source>
        <dbReference type="Proteomes" id="UP000019494"/>
    </source>
</evidence>
<proteinExistence type="inferred from homology"/>
<dbReference type="RefSeq" id="WP_034717358.1">
    <property type="nucleotide sequence ID" value="NZ_AWQS01000105.1"/>
</dbReference>
<organism evidence="4 5">
    <name type="scientific">Intrasporangium chromatireducens Q5-1</name>
    <dbReference type="NCBI Taxonomy" id="584657"/>
    <lineage>
        <taxon>Bacteria</taxon>
        <taxon>Bacillati</taxon>
        <taxon>Actinomycetota</taxon>
        <taxon>Actinomycetes</taxon>
        <taxon>Micrococcales</taxon>
        <taxon>Intrasporangiaceae</taxon>
        <taxon>Intrasporangium</taxon>
    </lineage>
</organism>
<accession>W9GL65</accession>
<feature type="transmembrane region" description="Helical" evidence="2">
    <location>
        <begin position="596"/>
        <end position="615"/>
    </location>
</feature>
<dbReference type="Proteomes" id="UP000019494">
    <property type="component" value="Unassembled WGS sequence"/>
</dbReference>
<keyword evidence="5" id="KW-1185">Reference proteome</keyword>
<evidence type="ECO:0000256" key="1">
    <source>
        <dbReference type="ARBA" id="ARBA00009670"/>
    </source>
</evidence>
<keyword evidence="2" id="KW-0812">Transmembrane</keyword>
<dbReference type="PANTHER" id="PTHR10566">
    <property type="entry name" value="CHAPERONE-ACTIVITY OF BC1 COMPLEX CABC1 -RELATED"/>
    <property type="match status" value="1"/>
</dbReference>
<dbReference type="GO" id="GO:0005524">
    <property type="term" value="F:ATP binding"/>
    <property type="evidence" value="ECO:0007669"/>
    <property type="project" value="InterPro"/>
</dbReference>
<dbReference type="InterPro" id="IPR004147">
    <property type="entry name" value="ABC1_dom"/>
</dbReference>
<dbReference type="InterPro" id="IPR050154">
    <property type="entry name" value="UbiB_kinase"/>
</dbReference>
<dbReference type="Gene3D" id="1.10.510.10">
    <property type="entry name" value="Transferase(Phosphotransferase) domain 1"/>
    <property type="match status" value="1"/>
</dbReference>
<dbReference type="GO" id="GO:0004672">
    <property type="term" value="F:protein kinase activity"/>
    <property type="evidence" value="ECO:0007669"/>
    <property type="project" value="InterPro"/>
</dbReference>
<feature type="transmembrane region" description="Helical" evidence="2">
    <location>
        <begin position="6"/>
        <end position="25"/>
    </location>
</feature>